<dbReference type="InterPro" id="IPR016024">
    <property type="entry name" value="ARM-type_fold"/>
</dbReference>
<dbReference type="InterPro" id="IPR016903">
    <property type="entry name" value="Nucleolar_cplx-assoc_3"/>
</dbReference>
<name>A0A9D4BRY4_DREPO</name>
<dbReference type="PANTHER" id="PTHR14428:SF5">
    <property type="entry name" value="NUCLEOLAR COMPLEX PROTEIN 3 HOMOLOG"/>
    <property type="match status" value="1"/>
</dbReference>
<evidence type="ECO:0000313" key="9">
    <source>
        <dbReference type="EMBL" id="KAH3705421.1"/>
    </source>
</evidence>
<dbReference type="Pfam" id="PF07540">
    <property type="entry name" value="NOC3p"/>
    <property type="match status" value="1"/>
</dbReference>
<evidence type="ECO:0000256" key="1">
    <source>
        <dbReference type="ARBA" id="ARBA00004604"/>
    </source>
</evidence>
<evidence type="ECO:0000259" key="8">
    <source>
        <dbReference type="Pfam" id="PF07540"/>
    </source>
</evidence>
<dbReference type="InterPro" id="IPR011501">
    <property type="entry name" value="Noc3_N"/>
</dbReference>
<feature type="compositionally biased region" description="Basic and acidic residues" evidence="6">
    <location>
        <begin position="39"/>
        <end position="65"/>
    </location>
</feature>
<comment type="subcellular location">
    <subcellularLocation>
        <location evidence="1 5">Nucleus</location>
        <location evidence="1 5">Nucleolus</location>
    </subcellularLocation>
</comment>
<dbReference type="Pfam" id="PF03914">
    <property type="entry name" value="CBF"/>
    <property type="match status" value="1"/>
</dbReference>
<dbReference type="PIRSF" id="PIRSF028977">
    <property type="entry name" value="Nucleolar_complex_p3"/>
    <property type="match status" value="1"/>
</dbReference>
<dbReference type="EMBL" id="JAIWYP010000015">
    <property type="protein sequence ID" value="KAH3705421.1"/>
    <property type="molecule type" value="Genomic_DNA"/>
</dbReference>
<evidence type="ECO:0000259" key="7">
    <source>
        <dbReference type="Pfam" id="PF03914"/>
    </source>
</evidence>
<dbReference type="SUPFAM" id="SSF48371">
    <property type="entry name" value="ARM repeat"/>
    <property type="match status" value="1"/>
</dbReference>
<feature type="compositionally biased region" description="Basic residues" evidence="6">
    <location>
        <begin position="1"/>
        <end position="13"/>
    </location>
</feature>
<evidence type="ECO:0000256" key="6">
    <source>
        <dbReference type="SAM" id="MobiDB-lite"/>
    </source>
</evidence>
<evidence type="ECO:0000256" key="4">
    <source>
        <dbReference type="ARBA" id="ARBA00023242"/>
    </source>
</evidence>
<comment type="similarity">
    <text evidence="2 5">Belongs to the CBF/MAK21 family.</text>
</comment>
<dbReference type="GO" id="GO:0003682">
    <property type="term" value="F:chromatin binding"/>
    <property type="evidence" value="ECO:0007669"/>
    <property type="project" value="TreeGrafter"/>
</dbReference>
<protein>
    <recommendedName>
        <fullName evidence="5">Nucleolar complex protein 3 homolog</fullName>
        <shortName evidence="5">NOC3 protein homolog</shortName>
    </recommendedName>
</protein>
<proteinExistence type="inferred from homology"/>
<dbReference type="AlphaFoldDB" id="A0A9D4BRY4"/>
<keyword evidence="10" id="KW-1185">Reference proteome</keyword>
<reference evidence="9" key="2">
    <citation type="submission" date="2020-11" db="EMBL/GenBank/DDBJ databases">
        <authorList>
            <person name="McCartney M.A."/>
            <person name="Auch B."/>
            <person name="Kono T."/>
            <person name="Mallez S."/>
            <person name="Becker A."/>
            <person name="Gohl D.M."/>
            <person name="Silverstein K.A.T."/>
            <person name="Koren S."/>
            <person name="Bechman K.B."/>
            <person name="Herman A."/>
            <person name="Abrahante J.E."/>
            <person name="Garbe J."/>
        </authorList>
    </citation>
    <scope>NUCLEOTIDE SEQUENCE</scope>
    <source>
        <strain evidence="9">Duluth1</strain>
        <tissue evidence="9">Whole animal</tissue>
    </source>
</reference>
<feature type="region of interest" description="Disordered" evidence="6">
    <location>
        <begin position="1"/>
        <end position="70"/>
    </location>
</feature>
<dbReference type="OrthoDB" id="10263597at2759"/>
<accession>A0A9D4BRY4</accession>
<feature type="region of interest" description="Disordered" evidence="6">
    <location>
        <begin position="82"/>
        <end position="115"/>
    </location>
</feature>
<evidence type="ECO:0000256" key="5">
    <source>
        <dbReference type="PIRNR" id="PIRNR028977"/>
    </source>
</evidence>
<evidence type="ECO:0000256" key="3">
    <source>
        <dbReference type="ARBA" id="ARBA00023054"/>
    </source>
</evidence>
<feature type="region of interest" description="Disordered" evidence="6">
    <location>
        <begin position="157"/>
        <end position="184"/>
    </location>
</feature>
<dbReference type="GO" id="GO:0005730">
    <property type="term" value="C:nucleolus"/>
    <property type="evidence" value="ECO:0007669"/>
    <property type="project" value="UniProtKB-SubCell"/>
</dbReference>
<evidence type="ECO:0000256" key="2">
    <source>
        <dbReference type="ARBA" id="ARBA00007797"/>
    </source>
</evidence>
<dbReference type="GO" id="GO:0006270">
    <property type="term" value="P:DNA replication initiation"/>
    <property type="evidence" value="ECO:0007669"/>
    <property type="project" value="TreeGrafter"/>
</dbReference>
<keyword evidence="3" id="KW-0175">Coiled coil</keyword>
<comment type="caution">
    <text evidence="9">The sequence shown here is derived from an EMBL/GenBank/DDBJ whole genome shotgun (WGS) entry which is preliminary data.</text>
</comment>
<sequence length="786" mass="90287">MGRSGGKKGKGKLKTSASKLSNKRINKLAKQGKLKRDKSKQIKEKKELEGRRGNEKQFRPKKDLAQEDEIEVEEEDIQFFKSHQQRSSFVSNVDNRLLEQPSDGHKKGKKRKVLDDVEGEAEYERLPRKQVATDNNRKMMLPIKTKHGVVQRVLEDEDEPVANGDGGSDEASGSEMADAAEEREEPLPILSGVELYAQRQRKLQECKQRIALLSSAIIENPNESTKKLRELVGMLKETDPDVFVTVRKFTMMSLLEVFNDIIPGYYVRLPTEKEQTQKMKKETKEILGHEVALVRFYRDYLEFLDRTAKGNKKEASGKKKIKKNKHGSDEAPIPAATQQKLKQLSVQCLCSLLQKHPHFNYTNNIIAVIVPFMNSNNEQISDTACNCVRQLFKTDKSGHVILEITKCVGRMIKARDYRIQPKVLNTFLSLRIKEVSYTDPVTKEEEKKKQNSEKLSRRERKLKKKEMFIARDLEETRATEDKRKRLKLHTETIQTVFLTYFRILKKATHSVLFPSVLEGLAKFAHMINVDFFEDLFAVFNKLIATEELSYRESLHCVQTAFTILSGQGSALNIDPVVFYKHLYKTLYHVHAGCSSDDVKIVLDCLDIMISRRKRQVSQQRILAFLKRLMTLSLQQTTHGTLGLLSVIRSFIITYSYCDVLMDNEAQGSGVYMPELDDPEHCNAHNAMLWELALLRHHYDPSVRRFCTHLRNGAPTSGEGQLPVELRKLPTQILNEYQRLDIFNQFVPEKPKGPHKHKGRQGDYLQQDVAEQVLKVLSATEDFVDVT</sequence>
<feature type="domain" description="CCAAT-binding factor" evidence="7">
    <location>
        <begin position="553"/>
        <end position="705"/>
    </location>
</feature>
<organism evidence="9 10">
    <name type="scientific">Dreissena polymorpha</name>
    <name type="common">Zebra mussel</name>
    <name type="synonym">Mytilus polymorpha</name>
    <dbReference type="NCBI Taxonomy" id="45954"/>
    <lineage>
        <taxon>Eukaryota</taxon>
        <taxon>Metazoa</taxon>
        <taxon>Spiralia</taxon>
        <taxon>Lophotrochozoa</taxon>
        <taxon>Mollusca</taxon>
        <taxon>Bivalvia</taxon>
        <taxon>Autobranchia</taxon>
        <taxon>Heteroconchia</taxon>
        <taxon>Euheterodonta</taxon>
        <taxon>Imparidentia</taxon>
        <taxon>Neoheterodontei</taxon>
        <taxon>Myida</taxon>
        <taxon>Dreissenoidea</taxon>
        <taxon>Dreissenidae</taxon>
        <taxon>Dreissena</taxon>
    </lineage>
</organism>
<evidence type="ECO:0000313" key="10">
    <source>
        <dbReference type="Proteomes" id="UP000828390"/>
    </source>
</evidence>
<dbReference type="PANTHER" id="PTHR14428">
    <property type="entry name" value="NUCLEOLAR COMPLEX PROTEIN 3"/>
    <property type="match status" value="1"/>
</dbReference>
<feature type="compositionally biased region" description="Basic residues" evidence="6">
    <location>
        <begin position="21"/>
        <end position="38"/>
    </location>
</feature>
<gene>
    <name evidence="9" type="ORF">DPMN_080492</name>
</gene>
<dbReference type="InterPro" id="IPR005612">
    <property type="entry name" value="CCAAT-binding_factor"/>
</dbReference>
<feature type="domain" description="Nucleolar complex-associated protein 3 N-terminal" evidence="8">
    <location>
        <begin position="206"/>
        <end position="300"/>
    </location>
</feature>
<feature type="compositionally biased region" description="Polar residues" evidence="6">
    <location>
        <begin position="82"/>
        <end position="94"/>
    </location>
</feature>
<reference evidence="9" key="1">
    <citation type="journal article" date="2019" name="bioRxiv">
        <title>The Genome of the Zebra Mussel, Dreissena polymorpha: A Resource for Invasive Species Research.</title>
        <authorList>
            <person name="McCartney M.A."/>
            <person name="Auch B."/>
            <person name="Kono T."/>
            <person name="Mallez S."/>
            <person name="Zhang Y."/>
            <person name="Obille A."/>
            <person name="Becker A."/>
            <person name="Abrahante J.E."/>
            <person name="Garbe J."/>
            <person name="Badalamenti J.P."/>
            <person name="Herman A."/>
            <person name="Mangelson H."/>
            <person name="Liachko I."/>
            <person name="Sullivan S."/>
            <person name="Sone E.D."/>
            <person name="Koren S."/>
            <person name="Silverstein K.A.T."/>
            <person name="Beckman K.B."/>
            <person name="Gohl D.M."/>
        </authorList>
    </citation>
    <scope>NUCLEOTIDE SEQUENCE</scope>
    <source>
        <strain evidence="9">Duluth1</strain>
        <tissue evidence="9">Whole animal</tissue>
    </source>
</reference>
<keyword evidence="4" id="KW-0539">Nucleus</keyword>
<feature type="region of interest" description="Disordered" evidence="6">
    <location>
        <begin position="314"/>
        <end position="333"/>
    </location>
</feature>
<dbReference type="Proteomes" id="UP000828390">
    <property type="component" value="Unassembled WGS sequence"/>
</dbReference>